<dbReference type="OrthoDB" id="3200438at2759"/>
<dbReference type="EMBL" id="MU157828">
    <property type="protein sequence ID" value="KAF9533446.1"/>
    <property type="molecule type" value="Genomic_DNA"/>
</dbReference>
<reference evidence="2" key="1">
    <citation type="submission" date="2020-11" db="EMBL/GenBank/DDBJ databases">
        <authorList>
            <consortium name="DOE Joint Genome Institute"/>
            <person name="Ahrendt S."/>
            <person name="Riley R."/>
            <person name="Andreopoulos W."/>
            <person name="Labutti K."/>
            <person name="Pangilinan J."/>
            <person name="Ruiz-Duenas F.J."/>
            <person name="Barrasa J.M."/>
            <person name="Sanchez-Garcia M."/>
            <person name="Camarero S."/>
            <person name="Miyauchi S."/>
            <person name="Serrano A."/>
            <person name="Linde D."/>
            <person name="Babiker R."/>
            <person name="Drula E."/>
            <person name="Ayuso-Fernandez I."/>
            <person name="Pacheco R."/>
            <person name="Padilla G."/>
            <person name="Ferreira P."/>
            <person name="Barriuso J."/>
            <person name="Kellner H."/>
            <person name="Castanera R."/>
            <person name="Alfaro M."/>
            <person name="Ramirez L."/>
            <person name="Pisabarro A.G."/>
            <person name="Kuo A."/>
            <person name="Tritt A."/>
            <person name="Lipzen A."/>
            <person name="He G."/>
            <person name="Yan M."/>
            <person name="Ng V."/>
            <person name="Cullen D."/>
            <person name="Martin F."/>
            <person name="Rosso M.-N."/>
            <person name="Henrissat B."/>
            <person name="Hibbett D."/>
            <person name="Martinez A.T."/>
            <person name="Grigoriev I.V."/>
        </authorList>
    </citation>
    <scope>NUCLEOTIDE SEQUENCE</scope>
    <source>
        <strain evidence="2">CBS 506.95</strain>
    </source>
</reference>
<name>A0A9P6JUH6_9AGAR</name>
<protein>
    <submittedName>
        <fullName evidence="2">Uncharacterized protein</fullName>
    </submittedName>
</protein>
<evidence type="ECO:0000256" key="1">
    <source>
        <dbReference type="SAM" id="MobiDB-lite"/>
    </source>
</evidence>
<feature type="compositionally biased region" description="Basic and acidic residues" evidence="1">
    <location>
        <begin position="1"/>
        <end position="10"/>
    </location>
</feature>
<feature type="compositionally biased region" description="Low complexity" evidence="1">
    <location>
        <begin position="11"/>
        <end position="24"/>
    </location>
</feature>
<dbReference type="AlphaFoldDB" id="A0A9P6JUH6"/>
<proteinExistence type="predicted"/>
<organism evidence="2 3">
    <name type="scientific">Crepidotus variabilis</name>
    <dbReference type="NCBI Taxonomy" id="179855"/>
    <lineage>
        <taxon>Eukaryota</taxon>
        <taxon>Fungi</taxon>
        <taxon>Dikarya</taxon>
        <taxon>Basidiomycota</taxon>
        <taxon>Agaricomycotina</taxon>
        <taxon>Agaricomycetes</taxon>
        <taxon>Agaricomycetidae</taxon>
        <taxon>Agaricales</taxon>
        <taxon>Agaricineae</taxon>
        <taxon>Crepidotaceae</taxon>
        <taxon>Crepidotus</taxon>
    </lineage>
</organism>
<accession>A0A9P6JUH6</accession>
<evidence type="ECO:0000313" key="3">
    <source>
        <dbReference type="Proteomes" id="UP000807306"/>
    </source>
</evidence>
<comment type="caution">
    <text evidence="2">The sequence shown here is derived from an EMBL/GenBank/DDBJ whole genome shotgun (WGS) entry which is preliminary data.</text>
</comment>
<feature type="region of interest" description="Disordered" evidence="1">
    <location>
        <begin position="1"/>
        <end position="52"/>
    </location>
</feature>
<keyword evidence="3" id="KW-1185">Reference proteome</keyword>
<evidence type="ECO:0000313" key="2">
    <source>
        <dbReference type="EMBL" id="KAF9533446.1"/>
    </source>
</evidence>
<gene>
    <name evidence="2" type="ORF">CPB83DRAFT_902836</name>
</gene>
<dbReference type="Proteomes" id="UP000807306">
    <property type="component" value="Unassembled WGS sequence"/>
</dbReference>
<sequence length="302" mass="32801">MIHPVMEIDSRSSSFSPSKVRGPSGLRHKPMMNTMKRARSPESAQLLEEDRPSKRCASGLFVDASVRPGSLSAAGSRQPSEDWVQQAGGLKLDSPIFPLGAQFMTTGMPHQRFGEANTAQTDSDIDMSMDDANGISTGHLNSEQFQSQTLNLPSYLYPATLGPSTLARELQISNPSPSYGAPFSHTFSTSQNATTTPLKNVLPSISPSLPSLQLMEHHIVNESRPHPLHAELFVPSPGSIQLPTSPSSEATPMPISPQPSFISASSFVKTDETKKRVVKFGPRTNCPMCKQGVPHFAHYDYE</sequence>